<dbReference type="GO" id="GO:0008146">
    <property type="term" value="F:sulfotransferase activity"/>
    <property type="evidence" value="ECO:0007669"/>
    <property type="project" value="InterPro"/>
</dbReference>
<dbReference type="InterPro" id="IPR000863">
    <property type="entry name" value="Sulfotransferase_dom"/>
</dbReference>
<evidence type="ECO:0000256" key="1">
    <source>
        <dbReference type="ARBA" id="ARBA00005771"/>
    </source>
</evidence>
<evidence type="ECO:0000313" key="6">
    <source>
        <dbReference type="Proteomes" id="UP000694523"/>
    </source>
</evidence>
<feature type="domain" description="Sulfotransferase" evidence="4">
    <location>
        <begin position="35"/>
        <end position="257"/>
    </location>
</feature>
<evidence type="ECO:0000259" key="4">
    <source>
        <dbReference type="Pfam" id="PF00685"/>
    </source>
</evidence>
<dbReference type="AlphaFoldDB" id="A0A8C6TYY3"/>
<evidence type="ECO:0000313" key="5">
    <source>
        <dbReference type="Ensembl" id="ENSNMLP00000028739.1"/>
    </source>
</evidence>
<dbReference type="InterPro" id="IPR027417">
    <property type="entry name" value="P-loop_NTPase"/>
</dbReference>
<keyword evidence="2 3" id="KW-0808">Transferase</keyword>
<accession>A0A8C6TYY3</accession>
<evidence type="ECO:0000256" key="3">
    <source>
        <dbReference type="RuleBase" id="RU361155"/>
    </source>
</evidence>
<sequence length="265" mass="31572">MTEADFYLTYKGVYVPKEYHSPESLRYCEEFRFRPDDILIATFPKSGTTWTQEIVPLVLSRGDPASVESLPNIQRCPWVEETEASRVRLEDRSSPRVMTTHLCYHMMPLSFFTAKPKVIYVMRNPKDVLISLYYYHHMSVAYGSWFDHVRSWVNAEDKSHILYISYEEMCWDLKVAVRRISKFLDKPLEDELIEKIADRCEFKNMKKNNMSNYSTLNIIDQSKFQFLRKGITGDWKNHLTDEEVQMFDAVYKKNTQDINYQFIWD</sequence>
<evidence type="ECO:0000256" key="2">
    <source>
        <dbReference type="ARBA" id="ARBA00022679"/>
    </source>
</evidence>
<dbReference type="PANTHER" id="PTHR11783">
    <property type="entry name" value="SULFOTRANSFERASE SULT"/>
    <property type="match status" value="1"/>
</dbReference>
<dbReference type="Proteomes" id="UP000694523">
    <property type="component" value="Unplaced"/>
</dbReference>
<reference evidence="5" key="1">
    <citation type="submission" date="2025-08" db="UniProtKB">
        <authorList>
            <consortium name="Ensembl"/>
        </authorList>
    </citation>
    <scope>IDENTIFICATION</scope>
</reference>
<comment type="similarity">
    <text evidence="1 3">Belongs to the sulfotransferase 1 family.</text>
</comment>
<name>A0A8C6TYY3_9GOBI</name>
<dbReference type="Ensembl" id="ENSNMLT00000032083.1">
    <property type="protein sequence ID" value="ENSNMLP00000028739.1"/>
    <property type="gene ID" value="ENSNMLG00000018251.1"/>
</dbReference>
<keyword evidence="6" id="KW-1185">Reference proteome</keyword>
<protein>
    <recommendedName>
        <fullName evidence="3">Sulfotransferase</fullName>
        <ecNumber evidence="3">2.8.2.-</ecNumber>
    </recommendedName>
</protein>
<dbReference type="Pfam" id="PF00685">
    <property type="entry name" value="Sulfotransfer_1"/>
    <property type="match status" value="1"/>
</dbReference>
<dbReference type="EC" id="2.8.2.-" evidence="3"/>
<dbReference type="Gene3D" id="3.40.50.300">
    <property type="entry name" value="P-loop containing nucleotide triphosphate hydrolases"/>
    <property type="match status" value="1"/>
</dbReference>
<dbReference type="SUPFAM" id="SSF52540">
    <property type="entry name" value="P-loop containing nucleoside triphosphate hydrolases"/>
    <property type="match status" value="1"/>
</dbReference>
<reference evidence="5" key="2">
    <citation type="submission" date="2025-09" db="UniProtKB">
        <authorList>
            <consortium name="Ensembl"/>
        </authorList>
    </citation>
    <scope>IDENTIFICATION</scope>
</reference>
<organism evidence="5 6">
    <name type="scientific">Neogobius melanostomus</name>
    <name type="common">round goby</name>
    <dbReference type="NCBI Taxonomy" id="47308"/>
    <lineage>
        <taxon>Eukaryota</taxon>
        <taxon>Metazoa</taxon>
        <taxon>Chordata</taxon>
        <taxon>Craniata</taxon>
        <taxon>Vertebrata</taxon>
        <taxon>Euteleostomi</taxon>
        <taxon>Actinopterygii</taxon>
        <taxon>Neopterygii</taxon>
        <taxon>Teleostei</taxon>
        <taxon>Neoteleostei</taxon>
        <taxon>Acanthomorphata</taxon>
        <taxon>Gobiaria</taxon>
        <taxon>Gobiiformes</taxon>
        <taxon>Gobioidei</taxon>
        <taxon>Gobiidae</taxon>
        <taxon>Benthophilinae</taxon>
        <taxon>Neogobiini</taxon>
        <taxon>Neogobius</taxon>
    </lineage>
</organism>
<proteinExistence type="inferred from homology"/>